<dbReference type="Gene3D" id="3.30.565.10">
    <property type="entry name" value="Histidine kinase-like ATPase, C-terminal domain"/>
    <property type="match status" value="1"/>
</dbReference>
<evidence type="ECO:0000259" key="1">
    <source>
        <dbReference type="SMART" id="SM00387"/>
    </source>
</evidence>
<feature type="domain" description="Histidine kinase/HSP90-like ATPase" evidence="1">
    <location>
        <begin position="33"/>
        <end position="131"/>
    </location>
</feature>
<dbReference type="GO" id="GO:0004674">
    <property type="term" value="F:protein serine/threonine kinase activity"/>
    <property type="evidence" value="ECO:0007669"/>
    <property type="project" value="UniProtKB-KW"/>
</dbReference>
<dbReference type="SMART" id="SM00387">
    <property type="entry name" value="HATPase_c"/>
    <property type="match status" value="1"/>
</dbReference>
<name>H1Z3D2_9EURY</name>
<proteinExistence type="predicted"/>
<reference evidence="2 3" key="1">
    <citation type="submission" date="2011-10" db="EMBL/GenBank/DDBJ databases">
        <title>The Improved High-Quality Draft genome of Methanoplanus limicola DSM 2279.</title>
        <authorList>
            <consortium name="US DOE Joint Genome Institute (JGI-PGF)"/>
            <person name="Lucas S."/>
            <person name="Copeland A."/>
            <person name="Lapidus A."/>
            <person name="Glavina del Rio T."/>
            <person name="Dalin E."/>
            <person name="Tice H."/>
            <person name="Bruce D."/>
            <person name="Goodwin L."/>
            <person name="Pitluck S."/>
            <person name="Peters L."/>
            <person name="Mikhailova N."/>
            <person name="Lu M."/>
            <person name="Kyrpides N."/>
            <person name="Mavromatis K."/>
            <person name="Ivanova N."/>
            <person name="Markowitz V."/>
            <person name="Cheng J.-F."/>
            <person name="Hugenholtz P."/>
            <person name="Woyke T."/>
            <person name="Wu D."/>
            <person name="Wirth R."/>
            <person name="Brambilla E.-M."/>
            <person name="Klenk H.-P."/>
            <person name="Eisen J.A."/>
        </authorList>
    </citation>
    <scope>NUCLEOTIDE SEQUENCE [LARGE SCALE GENOMIC DNA]</scope>
    <source>
        <strain evidence="2 3">DSM 2279</strain>
    </source>
</reference>
<dbReference type="InParanoid" id="H1Z3D2"/>
<accession>H1Z3D2</accession>
<keyword evidence="2" id="KW-0418">Kinase</keyword>
<dbReference type="HOGENOM" id="CLU_129722_1_0_2"/>
<dbReference type="Proteomes" id="UP000005741">
    <property type="component" value="Chromosome"/>
</dbReference>
<evidence type="ECO:0000313" key="3">
    <source>
        <dbReference type="Proteomes" id="UP000005741"/>
    </source>
</evidence>
<sequence length="131" mass="14270">MFLKSVEIKDESDILTSRRMVRDASLGMGFGIVDQTKLATAASELSRNIYRYAGFGTVSIESIKNPDGIKIIFEDEGPGMEDTELAMKEGYTTTPGSLGLGLSGSKRLVDEMTIDSEPGKGTRIEIIKYLP</sequence>
<dbReference type="Pfam" id="PF02518">
    <property type="entry name" value="HATPase_c"/>
    <property type="match status" value="1"/>
</dbReference>
<organism evidence="2 3">
    <name type="scientific">Methanoplanus limicola DSM 2279</name>
    <dbReference type="NCBI Taxonomy" id="937775"/>
    <lineage>
        <taxon>Archaea</taxon>
        <taxon>Methanobacteriati</taxon>
        <taxon>Methanobacteriota</taxon>
        <taxon>Stenosarchaea group</taxon>
        <taxon>Methanomicrobia</taxon>
        <taxon>Methanomicrobiales</taxon>
        <taxon>Methanomicrobiaceae</taxon>
        <taxon>Methanoplanus</taxon>
    </lineage>
</organism>
<dbReference type="AlphaFoldDB" id="H1Z3D2"/>
<gene>
    <name evidence="2" type="ORF">Metlim_2500</name>
</gene>
<dbReference type="STRING" id="937775.Metlim_2500"/>
<evidence type="ECO:0000313" key="2">
    <source>
        <dbReference type="EMBL" id="EHQ36547.1"/>
    </source>
</evidence>
<dbReference type="SUPFAM" id="SSF55874">
    <property type="entry name" value="ATPase domain of HSP90 chaperone/DNA topoisomerase II/histidine kinase"/>
    <property type="match status" value="1"/>
</dbReference>
<dbReference type="InterPro" id="IPR003594">
    <property type="entry name" value="HATPase_dom"/>
</dbReference>
<keyword evidence="2" id="KW-0723">Serine/threonine-protein kinase</keyword>
<keyword evidence="3" id="KW-1185">Reference proteome</keyword>
<protein>
    <submittedName>
        <fullName evidence="2">Putative anti-sigma regulatory factor, serine/threonine protein kinase</fullName>
    </submittedName>
</protein>
<dbReference type="OrthoDB" id="125498at2157"/>
<keyword evidence="2" id="KW-0808">Transferase</keyword>
<dbReference type="InterPro" id="IPR036890">
    <property type="entry name" value="HATPase_C_sf"/>
</dbReference>
<dbReference type="EMBL" id="CM001436">
    <property type="protein sequence ID" value="EHQ36547.1"/>
    <property type="molecule type" value="Genomic_DNA"/>
</dbReference>
<dbReference type="RefSeq" id="WP_004078931.1">
    <property type="nucleotide sequence ID" value="NZ_CM001436.1"/>
</dbReference>